<dbReference type="RefSeq" id="XP_067076139.1">
    <property type="nucleotide sequence ID" value="XM_067220038.1"/>
</dbReference>
<dbReference type="FunFam" id="3.40.50.1000:FF:000159">
    <property type="entry name" value="TFIIF-stimulated CTD phosphatase"/>
    <property type="match status" value="1"/>
</dbReference>
<dbReference type="AlphaFoldDB" id="A0A1G4HYI2"/>
<feature type="compositionally biased region" description="Basic and acidic residues" evidence="2">
    <location>
        <begin position="181"/>
        <end position="199"/>
    </location>
</feature>
<accession>A0A1G4HYI2</accession>
<feature type="domain" description="FCP1 homology" evidence="3">
    <location>
        <begin position="43"/>
        <end position="182"/>
    </location>
</feature>
<dbReference type="CDD" id="cd07521">
    <property type="entry name" value="HAD_FCP1-like"/>
    <property type="match status" value="1"/>
</dbReference>
<dbReference type="PANTHER" id="PTHR12210">
    <property type="entry name" value="DULLARD PROTEIN PHOSPHATASE"/>
    <property type="match status" value="1"/>
</dbReference>
<dbReference type="Pfam" id="PF03031">
    <property type="entry name" value="NIF"/>
    <property type="match status" value="1"/>
</dbReference>
<comment type="caution">
    <text evidence="4">The sequence shown here is derived from an EMBL/GenBank/DDBJ whole genome shotgun (WGS) entry which is preliminary data.</text>
</comment>
<dbReference type="Proteomes" id="UP000195570">
    <property type="component" value="Unassembled WGS sequence"/>
</dbReference>
<dbReference type="VEuPathDB" id="TriTrypDB:TEOVI_000009100"/>
<evidence type="ECO:0000313" key="4">
    <source>
        <dbReference type="EMBL" id="SCU64359.1"/>
    </source>
</evidence>
<dbReference type="InterPro" id="IPR023214">
    <property type="entry name" value="HAD_sf"/>
</dbReference>
<keyword evidence="1" id="KW-0811">Translocation</keyword>
<proteinExistence type="inferred from homology"/>
<evidence type="ECO:0000259" key="3">
    <source>
        <dbReference type="PROSITE" id="PS50969"/>
    </source>
</evidence>
<name>A0A1G4HYI2_TRYEQ</name>
<dbReference type="SUPFAM" id="SSF56784">
    <property type="entry name" value="HAD-like"/>
    <property type="match status" value="1"/>
</dbReference>
<sequence>MGYRLLRDNVFKASCAKDSDELRARREPTMLYKEDQLVAPASGTERRYTLVLDLDETVIYAREGPLYARAYLKELLSFIRKNFEVIVWTAGEREYAECILEEINIRNTVRHLIHRHKTWFSFDDYTKDLTKLGRNLDYVIIIENSPDCVRTNPQNGIIVDDFRVSQTPPMEEAEAAWEGDGNNRERKAGSRSDSKTRRQVTDRTLLLLREVLKAMVESGETVPDFLAKCPLLTQRRVIGSDGSQIQTYHLGTRRKRGIPQLCASSPKRRRVTKESAPGATCTS</sequence>
<comment type="function">
    <text evidence="1">Essential component of the TIM23 complex, a complex that mediates the translocation of transit peptide-containing proteins across the mitochondrial inner membrane.</text>
</comment>
<gene>
    <name evidence="4" type="ORF">TEOVI_000009100</name>
</gene>
<dbReference type="EMBL" id="CZPT02000044">
    <property type="protein sequence ID" value="SCU64359.1"/>
    <property type="molecule type" value="Genomic_DNA"/>
</dbReference>
<dbReference type="SMART" id="SM00577">
    <property type="entry name" value="CPDc"/>
    <property type="match status" value="1"/>
</dbReference>
<keyword evidence="1" id="KW-0653">Protein transport</keyword>
<keyword evidence="1" id="KW-0496">Mitochondrion</keyword>
<dbReference type="Gene3D" id="3.40.50.1000">
    <property type="entry name" value="HAD superfamily/HAD-like"/>
    <property type="match status" value="1"/>
</dbReference>
<dbReference type="GO" id="GO:0005744">
    <property type="term" value="C:TIM23 mitochondrial import inner membrane translocase complex"/>
    <property type="evidence" value="ECO:0007669"/>
    <property type="project" value="UniProtKB-UniRule"/>
</dbReference>
<evidence type="ECO:0000256" key="2">
    <source>
        <dbReference type="SAM" id="MobiDB-lite"/>
    </source>
</evidence>
<keyword evidence="1" id="KW-0813">Transport</keyword>
<reference evidence="4" key="1">
    <citation type="submission" date="2016-09" db="EMBL/GenBank/DDBJ databases">
        <authorList>
            <person name="Hebert L."/>
            <person name="Moumen B."/>
        </authorList>
    </citation>
    <scope>NUCLEOTIDE SEQUENCE [LARGE SCALE GENOMIC DNA]</scope>
    <source>
        <strain evidence="4">OVI</strain>
    </source>
</reference>
<evidence type="ECO:0000256" key="1">
    <source>
        <dbReference type="RuleBase" id="RU365079"/>
    </source>
</evidence>
<keyword evidence="5" id="KW-1185">Reference proteome</keyword>
<organism evidence="4 5">
    <name type="scientific">Trypanosoma equiperdum</name>
    <dbReference type="NCBI Taxonomy" id="5694"/>
    <lineage>
        <taxon>Eukaryota</taxon>
        <taxon>Discoba</taxon>
        <taxon>Euglenozoa</taxon>
        <taxon>Kinetoplastea</taxon>
        <taxon>Metakinetoplastina</taxon>
        <taxon>Trypanosomatida</taxon>
        <taxon>Trypanosomatidae</taxon>
        <taxon>Trypanosoma</taxon>
    </lineage>
</organism>
<protein>
    <recommendedName>
        <fullName evidence="1">Mitochondrial import inner membrane translocase subunit TIM50</fullName>
    </recommendedName>
</protein>
<dbReference type="InterPro" id="IPR050365">
    <property type="entry name" value="TIM50"/>
</dbReference>
<comment type="similarity">
    <text evidence="1">Belongs to the TIM50 family.</text>
</comment>
<comment type="subcellular location">
    <subcellularLocation>
        <location evidence="1">Mitochondrion inner membrane</location>
        <topology evidence="1">Single-pass membrane protein</topology>
    </subcellularLocation>
</comment>
<dbReference type="PROSITE" id="PS50969">
    <property type="entry name" value="FCP1"/>
    <property type="match status" value="1"/>
</dbReference>
<dbReference type="InterPro" id="IPR036412">
    <property type="entry name" value="HAD-like_sf"/>
</dbReference>
<keyword evidence="1" id="KW-0809">Transit peptide</keyword>
<dbReference type="GO" id="GO:0015031">
    <property type="term" value="P:protein transport"/>
    <property type="evidence" value="ECO:0007669"/>
    <property type="project" value="UniProtKB-KW"/>
</dbReference>
<feature type="region of interest" description="Disordered" evidence="2">
    <location>
        <begin position="170"/>
        <end position="199"/>
    </location>
</feature>
<dbReference type="InterPro" id="IPR004274">
    <property type="entry name" value="FCP1_dom"/>
</dbReference>
<comment type="subunit">
    <text evidence="1">Component of the TIM23 complex.</text>
</comment>
<dbReference type="GeneID" id="92374031"/>
<evidence type="ECO:0000313" key="5">
    <source>
        <dbReference type="Proteomes" id="UP000195570"/>
    </source>
</evidence>